<dbReference type="InterPro" id="IPR035985">
    <property type="entry name" value="Ubiquitin-activating_enz"/>
</dbReference>
<dbReference type="GO" id="GO:0019781">
    <property type="term" value="F:NEDD8 activating enzyme activity"/>
    <property type="evidence" value="ECO:0007669"/>
    <property type="project" value="UniProtKB-UniRule"/>
</dbReference>
<dbReference type="GO" id="GO:0045116">
    <property type="term" value="P:protein neddylation"/>
    <property type="evidence" value="ECO:0007669"/>
    <property type="project" value="UniProtKB-UniRule"/>
</dbReference>
<evidence type="ECO:0000256" key="5">
    <source>
        <dbReference type="PIRNR" id="PIRNR039099"/>
    </source>
</evidence>
<reference evidence="7" key="1">
    <citation type="submission" date="2014-07" db="EMBL/GenBank/DDBJ databases">
        <authorList>
            <person name="Martin A.A"/>
            <person name="De Silva N."/>
        </authorList>
    </citation>
    <scope>NUCLEOTIDE SEQUENCE</scope>
</reference>
<evidence type="ECO:0000259" key="6">
    <source>
        <dbReference type="Pfam" id="PF00899"/>
    </source>
</evidence>
<keyword evidence="7" id="KW-1185">Reference proteome</keyword>
<dbReference type="UniPathway" id="UPA00885"/>
<dbReference type="PIRSF" id="PIRSF039099">
    <property type="entry name" value="APP-BP1"/>
    <property type="match status" value="1"/>
</dbReference>
<dbReference type="InterPro" id="IPR000594">
    <property type="entry name" value="ThiF_NAD_FAD-bd"/>
</dbReference>
<evidence type="ECO:0000313" key="8">
    <source>
        <dbReference type="WBParaSite" id="SVE_0397800.1"/>
    </source>
</evidence>
<protein>
    <recommendedName>
        <fullName evidence="3 5">NEDD8-activating enzyme E1 regulatory subunit</fullName>
    </recommendedName>
</protein>
<sequence length="551" mass="63392">MAQDRYDRQIRLWGEDGQETLNHASIHVVGSDGLAFEILKSLVLAGISEFVIIDDAVVEQRDVDTNFFVYPNDIGKSRGQVLKERLLQLSPSVKGLAINESLVEVFGNSSETLSSASIIIVSNCGEFALVDTSLRLFDDPKKKIFLARTIGFIGMIRISLKEHIILNNKLSDRYPVDLHLTKPWKELEDFVKSIDMESLSYKDHSHIPYSIILMKAYKNYISDHPDGNFYVETFKEKKEFEKYILDLRKFNDKGQEGENFEEALNNIVRFMKKPKFPDGLSRLFEDGRSNNPLMAAREPIWTYIAAIKIFYEKYKILPVQGSLPDMLSDTASYTKLLNIYKNKAIEDAKEVEVIRQDFLKSANIPVENFSEEMSQKICKNITYMDIQRGSRFMEVFDQDLEKIFLKFVVPEEGDDNFDNKINLNATWLFIFKVYDLLTENDSSILEASDDDFKNKLIESMLMCFNEILQSSSALNEEKSGIWTLERFEKMLPLDTVSEFVRCRTTQIVPINSIVGGITAQEVIKVITKQYVPVDNCLIFDGYRQATETFKL</sequence>
<dbReference type="PANTHER" id="PTHR10953">
    <property type="entry name" value="UBIQUITIN-ACTIVATING ENZYME E1"/>
    <property type="match status" value="1"/>
</dbReference>
<evidence type="ECO:0000256" key="4">
    <source>
        <dbReference type="ARBA" id="ARBA00022786"/>
    </source>
</evidence>
<name>A0A0K0F588_STRVS</name>
<dbReference type="STRING" id="75913.A0A0K0F588"/>
<proteinExistence type="inferred from homology"/>
<dbReference type="Pfam" id="PF00899">
    <property type="entry name" value="ThiF"/>
    <property type="match status" value="1"/>
</dbReference>
<reference evidence="8" key="2">
    <citation type="submission" date="2015-08" db="UniProtKB">
        <authorList>
            <consortium name="WormBaseParasite"/>
        </authorList>
    </citation>
    <scope>IDENTIFICATION</scope>
</reference>
<comment type="similarity">
    <text evidence="2 5">Belongs to the ubiquitin-activating E1 family. ULA1 subfamily.</text>
</comment>
<evidence type="ECO:0000256" key="2">
    <source>
        <dbReference type="ARBA" id="ARBA00006868"/>
    </source>
</evidence>
<dbReference type="SUPFAM" id="SSF69572">
    <property type="entry name" value="Activating enzymes of the ubiquitin-like proteins"/>
    <property type="match status" value="1"/>
</dbReference>
<dbReference type="AlphaFoldDB" id="A0A0K0F588"/>
<organism evidence="7 8">
    <name type="scientific">Strongyloides venezuelensis</name>
    <name type="common">Threadworm</name>
    <dbReference type="NCBI Taxonomy" id="75913"/>
    <lineage>
        <taxon>Eukaryota</taxon>
        <taxon>Metazoa</taxon>
        <taxon>Ecdysozoa</taxon>
        <taxon>Nematoda</taxon>
        <taxon>Chromadorea</taxon>
        <taxon>Rhabditida</taxon>
        <taxon>Tylenchina</taxon>
        <taxon>Panagrolaimomorpha</taxon>
        <taxon>Strongyloidoidea</taxon>
        <taxon>Strongyloididae</taxon>
        <taxon>Strongyloides</taxon>
    </lineage>
</organism>
<dbReference type="GO" id="GO:0005737">
    <property type="term" value="C:cytoplasm"/>
    <property type="evidence" value="ECO:0007669"/>
    <property type="project" value="TreeGrafter"/>
</dbReference>
<dbReference type="InterPro" id="IPR030667">
    <property type="entry name" value="APP-BP1"/>
</dbReference>
<evidence type="ECO:0000313" key="7">
    <source>
        <dbReference type="Proteomes" id="UP000035680"/>
    </source>
</evidence>
<dbReference type="WBParaSite" id="SVE_0397800.1">
    <property type="protein sequence ID" value="SVE_0397800.1"/>
    <property type="gene ID" value="SVE_0397800"/>
</dbReference>
<dbReference type="InterPro" id="IPR045886">
    <property type="entry name" value="ThiF/MoeB/HesA"/>
</dbReference>
<feature type="domain" description="THIF-type NAD/FAD binding fold" evidence="6">
    <location>
        <begin position="6"/>
        <end position="120"/>
    </location>
</feature>
<comment type="pathway">
    <text evidence="1 5">Protein modification; protein neddylation.</text>
</comment>
<dbReference type="PANTHER" id="PTHR10953:SF29">
    <property type="entry name" value="NEDD8-ACTIVATING ENZYME E1 REGULATORY SUBUNIT"/>
    <property type="match status" value="1"/>
</dbReference>
<dbReference type="Gene3D" id="3.40.50.720">
    <property type="entry name" value="NAD(P)-binding Rossmann-like Domain"/>
    <property type="match status" value="2"/>
</dbReference>
<evidence type="ECO:0000256" key="3">
    <source>
        <dbReference type="ARBA" id="ARBA00015407"/>
    </source>
</evidence>
<dbReference type="Proteomes" id="UP000035680">
    <property type="component" value="Unassembled WGS sequence"/>
</dbReference>
<evidence type="ECO:0000256" key="1">
    <source>
        <dbReference type="ARBA" id="ARBA00005032"/>
    </source>
</evidence>
<keyword evidence="4 5" id="KW-0833">Ubl conjugation pathway</keyword>
<accession>A0A0K0F588</accession>